<dbReference type="PANTHER" id="PTHR43020">
    <property type="entry name" value="CDK5 REGULATORY SUBUNIT-ASSOCIATED PROTEIN 1"/>
    <property type="match status" value="1"/>
</dbReference>
<dbReference type="InterPro" id="IPR023404">
    <property type="entry name" value="rSAM_horseshoe"/>
</dbReference>
<keyword evidence="5 14" id="KW-0949">S-adenosyl-L-methionine</keyword>
<dbReference type="PROSITE" id="PS51449">
    <property type="entry name" value="MTTASE_N"/>
    <property type="match status" value="1"/>
</dbReference>
<dbReference type="InterPro" id="IPR058240">
    <property type="entry name" value="rSAM_sf"/>
</dbReference>
<dbReference type="Gene3D" id="3.40.50.12160">
    <property type="entry name" value="Methylthiotransferase, N-terminal domain"/>
    <property type="match status" value="1"/>
</dbReference>
<sequence length="441" mass="48488">MTDPKNFRIKSFGCQMNVYDGERMAELLAAKGMKQAADGEDADLVVLNTCHIREKAAEKAYSDIGRLKREDGSRPMVALAGCVAQAEGEVAQQRSKAIDIVVGPQAYHRLPELVGEAASGKRPVDTDMPAISKFDAMPARTRVGPSAFLTVAEGCDKFCTYCVVPYTRGAEISRPWSDIVAEAQSLTERGAREITLLGQNVSAWRGEDEKGREGGLELLIRRLARIDGLERIRYTTSHPADMDEGLIAAHGEVEKLMPYLHLPVQAGSDRILKAMNRHHTAESYLKLIERFRAARPDLAISGDFIVGFPGETDAEFEETLAIVDAVGYASAYSFKYSPRPGTPAAEMEDQVSTHVMDERLQRLQARLAEHSLAFNRSKIGQIFPILIDRRGKKPGQMIGKSPWLQSVFVESDAAIGDMVEVTIEQALPNSLGGRLREMVDA</sequence>
<dbReference type="GO" id="GO:0005829">
    <property type="term" value="C:cytosol"/>
    <property type="evidence" value="ECO:0007669"/>
    <property type="project" value="TreeGrafter"/>
</dbReference>
<comment type="function">
    <text evidence="1 14">Catalyzes the methylthiolation of N6-(dimethylallyl)adenosine (i(6)A), leading to the formation of 2-methylthio-N6-(dimethylallyl)adenosine (ms(2)i(6)A) at position 37 in tRNAs that read codons beginning with uridine.</text>
</comment>
<keyword evidence="3 14" id="KW-0963">Cytoplasm</keyword>
<proteinExistence type="inferred from homology"/>
<dbReference type="HAMAP" id="MF_01864">
    <property type="entry name" value="tRNA_metthiotr_MiaB"/>
    <property type="match status" value="1"/>
</dbReference>
<comment type="cofactor">
    <cofactor evidence="14">
        <name>[4Fe-4S] cluster</name>
        <dbReference type="ChEBI" id="CHEBI:49883"/>
    </cofactor>
    <text evidence="14">Binds 2 [4Fe-4S] clusters. One cluster is coordinated with 3 cysteines and an exchangeable S-adenosyl-L-methionine.</text>
</comment>
<feature type="binding site" evidence="14">
    <location>
        <position position="159"/>
    </location>
    <ligand>
        <name>[4Fe-4S] cluster</name>
        <dbReference type="ChEBI" id="CHEBI:49883"/>
        <label>2</label>
        <note>4Fe-4S-S-AdoMet</note>
    </ligand>
</feature>
<evidence type="ECO:0000256" key="2">
    <source>
        <dbReference type="ARBA" id="ARBA00022485"/>
    </source>
</evidence>
<evidence type="ECO:0000256" key="5">
    <source>
        <dbReference type="ARBA" id="ARBA00022691"/>
    </source>
</evidence>
<dbReference type="SFLD" id="SFLDG01082">
    <property type="entry name" value="B12-binding_domain_containing"/>
    <property type="match status" value="1"/>
</dbReference>
<dbReference type="EC" id="2.8.4.3" evidence="10 14"/>
<evidence type="ECO:0000256" key="7">
    <source>
        <dbReference type="ARBA" id="ARBA00022723"/>
    </source>
</evidence>
<comment type="subunit">
    <text evidence="14">Monomer.</text>
</comment>
<dbReference type="SUPFAM" id="SSF102114">
    <property type="entry name" value="Radical SAM enzymes"/>
    <property type="match status" value="1"/>
</dbReference>
<evidence type="ECO:0000256" key="14">
    <source>
        <dbReference type="HAMAP-Rule" id="MF_01864"/>
    </source>
</evidence>
<dbReference type="NCBIfam" id="TIGR00089">
    <property type="entry name" value="MiaB/RimO family radical SAM methylthiotransferase"/>
    <property type="match status" value="1"/>
</dbReference>
<protein>
    <recommendedName>
        <fullName evidence="11 14">tRNA-2-methylthio-N(6)-dimethylallyladenosine synthase</fullName>
        <ecNumber evidence="10 14">2.8.4.3</ecNumber>
    </recommendedName>
    <alternativeName>
        <fullName evidence="13 14">(Dimethylallyl)adenosine tRNA methylthiotransferase MiaB</fullName>
    </alternativeName>
    <alternativeName>
        <fullName evidence="12 14">tRNA-i(6)A37 methylthiotransferase</fullName>
    </alternativeName>
</protein>
<evidence type="ECO:0000259" key="17">
    <source>
        <dbReference type="PROSITE" id="PS51918"/>
    </source>
</evidence>
<feature type="binding site" evidence="14">
    <location>
        <position position="14"/>
    </location>
    <ligand>
        <name>[4Fe-4S] cluster</name>
        <dbReference type="ChEBI" id="CHEBI:49883"/>
        <label>1</label>
    </ligand>
</feature>
<feature type="domain" description="Radical SAM core" evidence="17">
    <location>
        <begin position="141"/>
        <end position="373"/>
    </location>
</feature>
<dbReference type="InterPro" id="IPR005839">
    <property type="entry name" value="Methylthiotransferase"/>
</dbReference>
<feature type="binding site" evidence="14">
    <location>
        <position position="50"/>
    </location>
    <ligand>
        <name>[4Fe-4S] cluster</name>
        <dbReference type="ChEBI" id="CHEBI:49883"/>
        <label>1</label>
    </ligand>
</feature>
<dbReference type="InterPro" id="IPR020612">
    <property type="entry name" value="Methylthiotransferase_CS"/>
</dbReference>
<dbReference type="Pfam" id="PF00919">
    <property type="entry name" value="UPF0004"/>
    <property type="match status" value="1"/>
</dbReference>
<dbReference type="EMBL" id="JACICF010000001">
    <property type="protein sequence ID" value="MBB3763236.1"/>
    <property type="molecule type" value="Genomic_DNA"/>
</dbReference>
<gene>
    <name evidence="14" type="primary">miaB</name>
    <name evidence="18" type="ORF">FHS50_000259</name>
</gene>
<keyword evidence="8 14" id="KW-0408">Iron</keyword>
<dbReference type="Gene3D" id="3.80.30.20">
    <property type="entry name" value="tm_1862 like domain"/>
    <property type="match status" value="1"/>
</dbReference>
<dbReference type="RefSeq" id="WP_183932546.1">
    <property type="nucleotide sequence ID" value="NZ_JACICF010000001.1"/>
</dbReference>
<keyword evidence="2 14" id="KW-0004">4Fe-4S</keyword>
<evidence type="ECO:0000256" key="11">
    <source>
        <dbReference type="ARBA" id="ARBA00068570"/>
    </source>
</evidence>
<evidence type="ECO:0000256" key="4">
    <source>
        <dbReference type="ARBA" id="ARBA00022679"/>
    </source>
</evidence>
<dbReference type="Proteomes" id="UP000578569">
    <property type="component" value="Unassembled WGS sequence"/>
</dbReference>
<evidence type="ECO:0000313" key="19">
    <source>
        <dbReference type="Proteomes" id="UP000578569"/>
    </source>
</evidence>
<evidence type="ECO:0000259" key="16">
    <source>
        <dbReference type="PROSITE" id="PS51449"/>
    </source>
</evidence>
<comment type="similarity">
    <text evidence="14">Belongs to the methylthiotransferase family. MiaB subfamily.</text>
</comment>
<dbReference type="NCBIfam" id="TIGR01574">
    <property type="entry name" value="miaB-methiolase"/>
    <property type="match status" value="1"/>
</dbReference>
<keyword evidence="6 14" id="KW-0819">tRNA processing</keyword>
<dbReference type="CDD" id="cd01335">
    <property type="entry name" value="Radical_SAM"/>
    <property type="match status" value="1"/>
</dbReference>
<dbReference type="SFLD" id="SFLDS00029">
    <property type="entry name" value="Radical_SAM"/>
    <property type="match status" value="1"/>
</dbReference>
<feature type="binding site" evidence="14">
    <location>
        <position position="155"/>
    </location>
    <ligand>
        <name>[4Fe-4S] cluster</name>
        <dbReference type="ChEBI" id="CHEBI:49883"/>
        <label>2</label>
        <note>4Fe-4S-S-AdoMet</note>
    </ligand>
</feature>
<keyword evidence="7 14" id="KW-0479">Metal-binding</keyword>
<dbReference type="InterPro" id="IPR006638">
    <property type="entry name" value="Elp3/MiaA/NifB-like_rSAM"/>
</dbReference>
<dbReference type="InterPro" id="IPR007197">
    <property type="entry name" value="rSAM"/>
</dbReference>
<evidence type="ECO:0000256" key="9">
    <source>
        <dbReference type="ARBA" id="ARBA00023014"/>
    </source>
</evidence>
<reference evidence="18 19" key="1">
    <citation type="submission" date="2020-08" db="EMBL/GenBank/DDBJ databases">
        <title>Genomic Encyclopedia of Type Strains, Phase IV (KMG-IV): sequencing the most valuable type-strain genomes for metagenomic binning, comparative biology and taxonomic classification.</title>
        <authorList>
            <person name="Goeker M."/>
        </authorList>
    </citation>
    <scope>NUCLEOTIDE SEQUENCE [LARGE SCALE GENOMIC DNA]</scope>
    <source>
        <strain evidence="18 19">DSM 24194</strain>
    </source>
</reference>
<dbReference type="SMART" id="SM00729">
    <property type="entry name" value="Elp3"/>
    <property type="match status" value="1"/>
</dbReference>
<dbReference type="PROSITE" id="PS51918">
    <property type="entry name" value="RADICAL_SAM"/>
    <property type="match status" value="1"/>
</dbReference>
<accession>A0A839YW35</accession>
<dbReference type="InterPro" id="IPR002792">
    <property type="entry name" value="TRAM_dom"/>
</dbReference>
<evidence type="ECO:0000256" key="13">
    <source>
        <dbReference type="ARBA" id="ARBA00081141"/>
    </source>
</evidence>
<dbReference type="InterPro" id="IPR013848">
    <property type="entry name" value="Methylthiotransferase_N"/>
</dbReference>
<keyword evidence="9 14" id="KW-0411">Iron-sulfur</keyword>
<dbReference type="InterPro" id="IPR038135">
    <property type="entry name" value="Methylthiotransferase_N_sf"/>
</dbReference>
<evidence type="ECO:0000256" key="8">
    <source>
        <dbReference type="ARBA" id="ARBA00023004"/>
    </source>
</evidence>
<dbReference type="GO" id="GO:0046872">
    <property type="term" value="F:metal ion binding"/>
    <property type="evidence" value="ECO:0007669"/>
    <property type="project" value="UniProtKB-KW"/>
</dbReference>
<evidence type="ECO:0000256" key="10">
    <source>
        <dbReference type="ARBA" id="ARBA00033765"/>
    </source>
</evidence>
<evidence type="ECO:0000256" key="12">
    <source>
        <dbReference type="ARBA" id="ARBA00080698"/>
    </source>
</evidence>
<feature type="binding site" evidence="14">
    <location>
        <position position="82"/>
    </location>
    <ligand>
        <name>[4Fe-4S] cluster</name>
        <dbReference type="ChEBI" id="CHEBI:49883"/>
        <label>1</label>
    </ligand>
</feature>
<keyword evidence="19" id="KW-1185">Reference proteome</keyword>
<name>A0A839YW35_9SPHN</name>
<dbReference type="GO" id="GO:0051539">
    <property type="term" value="F:4 iron, 4 sulfur cluster binding"/>
    <property type="evidence" value="ECO:0007669"/>
    <property type="project" value="UniProtKB-UniRule"/>
</dbReference>
<dbReference type="AlphaFoldDB" id="A0A839YW35"/>
<dbReference type="FunFam" id="3.80.30.20:FF:000001">
    <property type="entry name" value="tRNA-2-methylthio-N(6)-dimethylallyladenosine synthase 2"/>
    <property type="match status" value="1"/>
</dbReference>
<dbReference type="Pfam" id="PF04055">
    <property type="entry name" value="Radical_SAM"/>
    <property type="match status" value="1"/>
</dbReference>
<keyword evidence="4 14" id="KW-0808">Transferase</keyword>
<evidence type="ECO:0000313" key="18">
    <source>
        <dbReference type="EMBL" id="MBB3763236.1"/>
    </source>
</evidence>
<feature type="domain" description="TRAM" evidence="15">
    <location>
        <begin position="376"/>
        <end position="437"/>
    </location>
</feature>
<dbReference type="GO" id="GO:0035597">
    <property type="term" value="F:tRNA-2-methylthio-N(6)-dimethylallyladenosine(37) synthase activity"/>
    <property type="evidence" value="ECO:0007669"/>
    <property type="project" value="UniProtKB-EC"/>
</dbReference>
<comment type="subcellular location">
    <subcellularLocation>
        <location evidence="14">Cytoplasm</location>
    </subcellularLocation>
</comment>
<dbReference type="SFLD" id="SFLDG01061">
    <property type="entry name" value="methylthiotransferase"/>
    <property type="match status" value="1"/>
</dbReference>
<dbReference type="SFLD" id="SFLDF00273">
    <property type="entry name" value="(dimethylallyl)adenosine_tRNA"/>
    <property type="match status" value="1"/>
</dbReference>
<dbReference type="Pfam" id="PF01938">
    <property type="entry name" value="TRAM"/>
    <property type="match status" value="1"/>
</dbReference>
<evidence type="ECO:0000256" key="1">
    <source>
        <dbReference type="ARBA" id="ARBA00003234"/>
    </source>
</evidence>
<organism evidence="18 19">
    <name type="scientific">Sphingomicrobium lutaoense</name>
    <dbReference type="NCBI Taxonomy" id="515949"/>
    <lineage>
        <taxon>Bacteria</taxon>
        <taxon>Pseudomonadati</taxon>
        <taxon>Pseudomonadota</taxon>
        <taxon>Alphaproteobacteria</taxon>
        <taxon>Sphingomonadales</taxon>
        <taxon>Sphingomonadaceae</taxon>
        <taxon>Sphingomicrobium</taxon>
    </lineage>
</organism>
<dbReference type="FunFam" id="3.40.50.12160:FF:000003">
    <property type="entry name" value="CDK5 regulatory subunit-associated protein 1"/>
    <property type="match status" value="1"/>
</dbReference>
<evidence type="ECO:0000256" key="6">
    <source>
        <dbReference type="ARBA" id="ARBA00022694"/>
    </source>
</evidence>
<dbReference type="PROSITE" id="PS50926">
    <property type="entry name" value="TRAM"/>
    <property type="match status" value="1"/>
</dbReference>
<feature type="domain" description="MTTase N-terminal" evidence="16">
    <location>
        <begin position="5"/>
        <end position="119"/>
    </location>
</feature>
<evidence type="ECO:0000256" key="3">
    <source>
        <dbReference type="ARBA" id="ARBA00022490"/>
    </source>
</evidence>
<dbReference type="InterPro" id="IPR006463">
    <property type="entry name" value="MiaB_methiolase"/>
</dbReference>
<comment type="caution">
    <text evidence="18">The sequence shown here is derived from an EMBL/GenBank/DDBJ whole genome shotgun (WGS) entry which is preliminary data.</text>
</comment>
<comment type="catalytic activity">
    <reaction evidence="14">
        <text>N(6)-dimethylallyladenosine(37) in tRNA + (sulfur carrier)-SH + AH2 + 2 S-adenosyl-L-methionine = 2-methylsulfanyl-N(6)-dimethylallyladenosine(37) in tRNA + (sulfur carrier)-H + 5'-deoxyadenosine + L-methionine + A + S-adenosyl-L-homocysteine + 2 H(+)</text>
        <dbReference type="Rhea" id="RHEA:37067"/>
        <dbReference type="Rhea" id="RHEA-COMP:10375"/>
        <dbReference type="Rhea" id="RHEA-COMP:10376"/>
        <dbReference type="Rhea" id="RHEA-COMP:14737"/>
        <dbReference type="Rhea" id="RHEA-COMP:14739"/>
        <dbReference type="ChEBI" id="CHEBI:13193"/>
        <dbReference type="ChEBI" id="CHEBI:15378"/>
        <dbReference type="ChEBI" id="CHEBI:17319"/>
        <dbReference type="ChEBI" id="CHEBI:17499"/>
        <dbReference type="ChEBI" id="CHEBI:29917"/>
        <dbReference type="ChEBI" id="CHEBI:57844"/>
        <dbReference type="ChEBI" id="CHEBI:57856"/>
        <dbReference type="ChEBI" id="CHEBI:59789"/>
        <dbReference type="ChEBI" id="CHEBI:64428"/>
        <dbReference type="ChEBI" id="CHEBI:74415"/>
        <dbReference type="ChEBI" id="CHEBI:74417"/>
        <dbReference type="EC" id="2.8.4.3"/>
    </reaction>
</comment>
<dbReference type="PANTHER" id="PTHR43020:SF2">
    <property type="entry name" value="MITOCHONDRIAL TRNA METHYLTHIOTRANSFERASE CDK5RAP1"/>
    <property type="match status" value="1"/>
</dbReference>
<feature type="binding site" evidence="14">
    <location>
        <position position="162"/>
    </location>
    <ligand>
        <name>[4Fe-4S] cluster</name>
        <dbReference type="ChEBI" id="CHEBI:49883"/>
        <label>2</label>
        <note>4Fe-4S-S-AdoMet</note>
    </ligand>
</feature>
<dbReference type="PROSITE" id="PS01278">
    <property type="entry name" value="MTTASE_RADICAL"/>
    <property type="match status" value="1"/>
</dbReference>
<evidence type="ECO:0000259" key="15">
    <source>
        <dbReference type="PROSITE" id="PS50926"/>
    </source>
</evidence>